<evidence type="ECO:0000259" key="2">
    <source>
        <dbReference type="Pfam" id="PF07859"/>
    </source>
</evidence>
<protein>
    <recommendedName>
        <fullName evidence="2">Alpha/beta hydrolase fold-3 domain-containing protein</fullName>
    </recommendedName>
</protein>
<reference evidence="3" key="1">
    <citation type="submission" date="2023-01" db="EMBL/GenBank/DDBJ databases">
        <title>Metagenome sequencing of chrysophaentin producing Chrysophaeum taylorii.</title>
        <authorList>
            <person name="Davison J."/>
            <person name="Bewley C."/>
        </authorList>
    </citation>
    <scope>NUCLEOTIDE SEQUENCE</scope>
    <source>
        <strain evidence="3">NIES-1699</strain>
    </source>
</reference>
<keyword evidence="1" id="KW-0378">Hydrolase</keyword>
<comment type="caution">
    <text evidence="3">The sequence shown here is derived from an EMBL/GenBank/DDBJ whole genome shotgun (WGS) entry which is preliminary data.</text>
</comment>
<dbReference type="Gene3D" id="3.40.50.1820">
    <property type="entry name" value="alpha/beta hydrolase"/>
    <property type="match status" value="1"/>
</dbReference>
<dbReference type="Proteomes" id="UP001230188">
    <property type="component" value="Unassembled WGS sequence"/>
</dbReference>
<dbReference type="EMBL" id="JAQMWT010000594">
    <property type="protein sequence ID" value="KAJ8599020.1"/>
    <property type="molecule type" value="Genomic_DNA"/>
</dbReference>
<organism evidence="3 4">
    <name type="scientific">Chrysophaeum taylorii</name>
    <dbReference type="NCBI Taxonomy" id="2483200"/>
    <lineage>
        <taxon>Eukaryota</taxon>
        <taxon>Sar</taxon>
        <taxon>Stramenopiles</taxon>
        <taxon>Ochrophyta</taxon>
        <taxon>Pelagophyceae</taxon>
        <taxon>Pelagomonadales</taxon>
        <taxon>Pelagomonadaceae</taxon>
        <taxon>Chrysophaeum</taxon>
    </lineage>
</organism>
<feature type="domain" description="Alpha/beta hydrolase fold-3" evidence="2">
    <location>
        <begin position="239"/>
        <end position="453"/>
    </location>
</feature>
<dbReference type="SUPFAM" id="SSF53474">
    <property type="entry name" value="alpha/beta-Hydrolases"/>
    <property type="match status" value="1"/>
</dbReference>
<evidence type="ECO:0000313" key="3">
    <source>
        <dbReference type="EMBL" id="KAJ8599020.1"/>
    </source>
</evidence>
<dbReference type="GO" id="GO:0016787">
    <property type="term" value="F:hydrolase activity"/>
    <property type="evidence" value="ECO:0007669"/>
    <property type="project" value="UniProtKB-KW"/>
</dbReference>
<accession>A0AAD7U706</accession>
<dbReference type="Pfam" id="PF07859">
    <property type="entry name" value="Abhydrolase_3"/>
    <property type="match status" value="1"/>
</dbReference>
<sequence>MATRREEILELRRPSDSSPLVRLFAEQNSCGVPAKGMKRLAIVNSRALEDGLSATGLYTVLRDTDDRVALKAACEATPAPLVVVADAELGAAIKRRFGAAFVEGLDVWASETEVRTPFECVAVGSEGPVGVLLALHEAHLRELEEDERLPRSDPAVDALGPERVGLLDEAAVRRFAQRLYERDDGGDADLDRKRAAGVVLEVLPPGTVTPRWTRGDATRGACEVHVPERAPDDDDGTRILFLHGGANVCYSPPAYRPIASRLAALSGMVVVVPDYRLAPEHGYPSLLDDAEAALDWLAKNKTTRRVLVVGDSAGGALALSLALYRTTPSLKLVEGIATLSAWLDMRANVRSYQTRSWDGTNGDPVYNSGDPELERRDTRKLQAMYWNSVDPSDPTVHPFYAPARALATLPDLYMIVGDAEVLRDDTTVFARRARDAGVDVSLDIWPRLWHVFQMYSEGGVRNRDRQRRDPPLLEAYVSLTRLARWLHKQAGRPSRLEDTLLDADADADASHRLWPCRLLPDDEPRPPDDAYY</sequence>
<evidence type="ECO:0000313" key="4">
    <source>
        <dbReference type="Proteomes" id="UP001230188"/>
    </source>
</evidence>
<dbReference type="PANTHER" id="PTHR48081">
    <property type="entry name" value="AB HYDROLASE SUPERFAMILY PROTEIN C4A8.06C"/>
    <property type="match status" value="1"/>
</dbReference>
<name>A0AAD7U706_9STRA</name>
<dbReference type="InterPro" id="IPR013094">
    <property type="entry name" value="AB_hydrolase_3"/>
</dbReference>
<dbReference type="AlphaFoldDB" id="A0AAD7U706"/>
<proteinExistence type="predicted"/>
<dbReference type="InterPro" id="IPR050300">
    <property type="entry name" value="GDXG_lipolytic_enzyme"/>
</dbReference>
<evidence type="ECO:0000256" key="1">
    <source>
        <dbReference type="ARBA" id="ARBA00022801"/>
    </source>
</evidence>
<dbReference type="PANTHER" id="PTHR48081:SF8">
    <property type="entry name" value="ALPHA_BETA HYDROLASE FOLD-3 DOMAIN-CONTAINING PROTEIN-RELATED"/>
    <property type="match status" value="1"/>
</dbReference>
<keyword evidence="4" id="KW-1185">Reference proteome</keyword>
<gene>
    <name evidence="3" type="ORF">CTAYLR_007693</name>
</gene>
<dbReference type="InterPro" id="IPR029058">
    <property type="entry name" value="AB_hydrolase_fold"/>
</dbReference>